<dbReference type="AlphaFoldDB" id="A0A2M6YS91"/>
<dbReference type="EC" id="6.1.1.15" evidence="3 12"/>
<name>A0A2M6YS91_9BACT</name>
<dbReference type="EMBL" id="PEWY01000180">
    <property type="protein sequence ID" value="PIU36378.1"/>
    <property type="molecule type" value="Genomic_DNA"/>
</dbReference>
<dbReference type="InterPro" id="IPR045864">
    <property type="entry name" value="aa-tRNA-synth_II/BPL/LPL"/>
</dbReference>
<keyword evidence="6 14" id="KW-0436">Ligase</keyword>
<dbReference type="Pfam" id="PF00587">
    <property type="entry name" value="tRNA-synt_2b"/>
    <property type="match status" value="1"/>
</dbReference>
<sequence>MLYSKIFGKTRRDSKKYDSANATYLIKAGFIDQVMAGTYTYLTLGLRVLNKIENIIREEINTIGTEVFMPTLAPKEQWAKTNRLETVDVLMKSTPANKIAQAKNDTEYVLSPTHEETVTPLAQKFNLSYKDFPFALYHIQTKFRNEPRVKSGLLRGREFRMKDLYSFHTTVEDMKKYYENSKKVYTKIFERLGIGKETVISLASGGSFTQDYSHEFQTICETGEDTLFFVESTGIYYNREVAPSEAPKIKSNEKILPREEIEGKGIKGVDELAKFLNIPVEKTTKTMIYEADNRIVAVAVRGGYTINEDKLKKILNCTVLKMATPEVVKKVTGAEVGYAGIINLPKNVEIIIDESVNNRANFECGANKTNFHSRNINFGKDIPIPERFYDIKLANEGDLFPETKEKYKVMKAAEVGNIFPLYTKFSDAFGYKFTDVDGKEKPVYMGCYGIGPSRIMGIIVEKFNDEKGIIWPESVAPFQVHLVGLDLNDESVKSKVYKVYKVLSENNIEVLFDDRIGVTAGNKFSDADLIGIPVRLVVSRRTGEKIEFKRRNEKETKIISVEEVLKFMTKSQ</sequence>
<keyword evidence="7" id="KW-0547">Nucleotide-binding</keyword>
<evidence type="ECO:0000256" key="1">
    <source>
        <dbReference type="ARBA" id="ARBA00004496"/>
    </source>
</evidence>
<dbReference type="Gene3D" id="3.40.50.800">
    <property type="entry name" value="Anticodon-binding domain"/>
    <property type="match status" value="1"/>
</dbReference>
<dbReference type="PANTHER" id="PTHR42753">
    <property type="entry name" value="MITOCHONDRIAL RIBOSOME PROTEIN L39/PROLYL-TRNA LIGASE FAMILY MEMBER"/>
    <property type="match status" value="1"/>
</dbReference>
<dbReference type="SUPFAM" id="SSF52954">
    <property type="entry name" value="Class II aaRS ABD-related"/>
    <property type="match status" value="1"/>
</dbReference>
<dbReference type="Gene3D" id="3.30.930.10">
    <property type="entry name" value="Bira Bifunctional Protein, Domain 2"/>
    <property type="match status" value="2"/>
</dbReference>
<comment type="subunit">
    <text evidence="2">Homodimer.</text>
</comment>
<dbReference type="Pfam" id="PF03129">
    <property type="entry name" value="HGTP_anticodon"/>
    <property type="match status" value="1"/>
</dbReference>
<dbReference type="GO" id="GO:0006433">
    <property type="term" value="P:prolyl-tRNA aminoacylation"/>
    <property type="evidence" value="ECO:0007669"/>
    <property type="project" value="UniProtKB-UniRule"/>
</dbReference>
<dbReference type="GO" id="GO:0005829">
    <property type="term" value="C:cytosol"/>
    <property type="evidence" value="ECO:0007669"/>
    <property type="project" value="TreeGrafter"/>
</dbReference>
<evidence type="ECO:0000256" key="3">
    <source>
        <dbReference type="ARBA" id="ARBA00012831"/>
    </source>
</evidence>
<evidence type="ECO:0000256" key="4">
    <source>
        <dbReference type="ARBA" id="ARBA00019110"/>
    </source>
</evidence>
<evidence type="ECO:0000259" key="13">
    <source>
        <dbReference type="PROSITE" id="PS50862"/>
    </source>
</evidence>
<reference evidence="15" key="1">
    <citation type="submission" date="2017-09" db="EMBL/GenBank/DDBJ databases">
        <title>Depth-based differentiation of microbial function through sediment-hosted aquifers and enrichment of novel symbionts in the deep terrestrial subsurface.</title>
        <authorList>
            <person name="Probst A.J."/>
            <person name="Ladd B."/>
            <person name="Jarett J.K."/>
            <person name="Geller-Mcgrath D.E."/>
            <person name="Sieber C.M.K."/>
            <person name="Emerson J.B."/>
            <person name="Anantharaman K."/>
            <person name="Thomas B.C."/>
            <person name="Malmstrom R."/>
            <person name="Stieglmeier M."/>
            <person name="Klingl A."/>
            <person name="Woyke T."/>
            <person name="Ryan C.M."/>
            <person name="Banfield J.F."/>
        </authorList>
    </citation>
    <scope>NUCLEOTIDE SEQUENCE [LARGE SCALE GENOMIC DNA]</scope>
</reference>
<evidence type="ECO:0000256" key="2">
    <source>
        <dbReference type="ARBA" id="ARBA00011738"/>
    </source>
</evidence>
<evidence type="ECO:0000256" key="10">
    <source>
        <dbReference type="ARBA" id="ARBA00023146"/>
    </source>
</evidence>
<keyword evidence="10" id="KW-0030">Aminoacyl-tRNA synthetase</keyword>
<dbReference type="InterPro" id="IPR004154">
    <property type="entry name" value="Anticodon-bd"/>
</dbReference>
<dbReference type="SUPFAM" id="SSF55826">
    <property type="entry name" value="YbaK/ProRS associated domain"/>
    <property type="match status" value="1"/>
</dbReference>
<dbReference type="InterPro" id="IPR002314">
    <property type="entry name" value="aa-tRNA-synt_IIb"/>
</dbReference>
<dbReference type="InterPro" id="IPR036621">
    <property type="entry name" value="Anticodon-bd_dom_sf"/>
</dbReference>
<evidence type="ECO:0000256" key="9">
    <source>
        <dbReference type="ARBA" id="ARBA00022917"/>
    </source>
</evidence>
<dbReference type="SUPFAM" id="SSF55681">
    <property type="entry name" value="Class II aaRS and biotin synthetases"/>
    <property type="match status" value="1"/>
</dbReference>
<comment type="caution">
    <text evidence="14">The sequence shown here is derived from an EMBL/GenBank/DDBJ whole genome shotgun (WGS) entry which is preliminary data.</text>
</comment>
<dbReference type="GO" id="GO:0004827">
    <property type="term" value="F:proline-tRNA ligase activity"/>
    <property type="evidence" value="ECO:0007669"/>
    <property type="project" value="UniProtKB-UniRule"/>
</dbReference>
<dbReference type="InterPro" id="IPR007214">
    <property type="entry name" value="YbaK/aa-tRNA-synth-assoc-dom"/>
</dbReference>
<dbReference type="InterPro" id="IPR050062">
    <property type="entry name" value="Pro-tRNA_synthetase"/>
</dbReference>
<feature type="domain" description="Aminoacyl-transfer RNA synthetases class-II family profile" evidence="13">
    <location>
        <begin position="32"/>
        <end position="472"/>
    </location>
</feature>
<dbReference type="CDD" id="cd04334">
    <property type="entry name" value="ProRS-INS"/>
    <property type="match status" value="1"/>
</dbReference>
<evidence type="ECO:0000256" key="11">
    <source>
        <dbReference type="ARBA" id="ARBA00047671"/>
    </source>
</evidence>
<dbReference type="InterPro" id="IPR044140">
    <property type="entry name" value="ProRS_anticodon_short"/>
</dbReference>
<evidence type="ECO:0000256" key="6">
    <source>
        <dbReference type="ARBA" id="ARBA00022598"/>
    </source>
</evidence>
<dbReference type="GO" id="GO:0002161">
    <property type="term" value="F:aminoacyl-tRNA deacylase activity"/>
    <property type="evidence" value="ECO:0007669"/>
    <property type="project" value="InterPro"/>
</dbReference>
<gene>
    <name evidence="14" type="primary">proS</name>
    <name evidence="14" type="ORF">COT02_06385</name>
</gene>
<keyword evidence="9" id="KW-0648">Protein biosynthesis</keyword>
<evidence type="ECO:0000313" key="15">
    <source>
        <dbReference type="Proteomes" id="UP000230184"/>
    </source>
</evidence>
<dbReference type="InterPro" id="IPR002316">
    <property type="entry name" value="Pro-tRNA-ligase_IIa"/>
</dbReference>
<dbReference type="PROSITE" id="PS50862">
    <property type="entry name" value="AA_TRNA_LIGASE_II"/>
    <property type="match status" value="1"/>
</dbReference>
<protein>
    <recommendedName>
        <fullName evidence="4 12">Proline--tRNA ligase</fullName>
        <ecNumber evidence="3 12">6.1.1.15</ecNumber>
    </recommendedName>
</protein>
<dbReference type="PRINTS" id="PR01046">
    <property type="entry name" value="TRNASYNTHPRO"/>
</dbReference>
<evidence type="ECO:0000313" key="14">
    <source>
        <dbReference type="EMBL" id="PIU36378.1"/>
    </source>
</evidence>
<dbReference type="Gene3D" id="3.90.960.10">
    <property type="entry name" value="YbaK/aminoacyl-tRNA synthetase-associated domain"/>
    <property type="match status" value="1"/>
</dbReference>
<dbReference type="InterPro" id="IPR036754">
    <property type="entry name" value="YbaK/aa-tRNA-synt-asso_dom_sf"/>
</dbReference>
<dbReference type="CDD" id="cd00861">
    <property type="entry name" value="ProRS_anticodon_short"/>
    <property type="match status" value="1"/>
</dbReference>
<comment type="catalytic activity">
    <reaction evidence="11">
        <text>tRNA(Pro) + L-proline + ATP = L-prolyl-tRNA(Pro) + AMP + diphosphate</text>
        <dbReference type="Rhea" id="RHEA:14305"/>
        <dbReference type="Rhea" id="RHEA-COMP:9700"/>
        <dbReference type="Rhea" id="RHEA-COMP:9702"/>
        <dbReference type="ChEBI" id="CHEBI:30616"/>
        <dbReference type="ChEBI" id="CHEBI:33019"/>
        <dbReference type="ChEBI" id="CHEBI:60039"/>
        <dbReference type="ChEBI" id="CHEBI:78442"/>
        <dbReference type="ChEBI" id="CHEBI:78532"/>
        <dbReference type="ChEBI" id="CHEBI:456215"/>
        <dbReference type="EC" id="6.1.1.15"/>
    </reaction>
</comment>
<dbReference type="Proteomes" id="UP000230184">
    <property type="component" value="Unassembled WGS sequence"/>
</dbReference>
<evidence type="ECO:0000256" key="8">
    <source>
        <dbReference type="ARBA" id="ARBA00022840"/>
    </source>
</evidence>
<evidence type="ECO:0000256" key="5">
    <source>
        <dbReference type="ARBA" id="ARBA00022490"/>
    </source>
</evidence>
<evidence type="ECO:0000256" key="12">
    <source>
        <dbReference type="NCBIfam" id="TIGR00409"/>
    </source>
</evidence>
<proteinExistence type="predicted"/>
<dbReference type="Pfam" id="PF04073">
    <property type="entry name" value="tRNA_edit"/>
    <property type="match status" value="1"/>
</dbReference>
<evidence type="ECO:0000256" key="7">
    <source>
        <dbReference type="ARBA" id="ARBA00022741"/>
    </source>
</evidence>
<organism evidence="14 15">
    <name type="scientific">Candidatus Roizmanbacteria bacterium CG07_land_8_20_14_0_80_34_15</name>
    <dbReference type="NCBI Taxonomy" id="1974849"/>
    <lineage>
        <taxon>Bacteria</taxon>
        <taxon>Candidatus Roizmaniibacteriota</taxon>
    </lineage>
</organism>
<comment type="subcellular location">
    <subcellularLocation>
        <location evidence="1">Cytoplasm</location>
    </subcellularLocation>
</comment>
<dbReference type="InterPro" id="IPR004500">
    <property type="entry name" value="Pro-tRNA-synth_IIa_bac-type"/>
</dbReference>
<dbReference type="GO" id="GO:0005524">
    <property type="term" value="F:ATP binding"/>
    <property type="evidence" value="ECO:0007669"/>
    <property type="project" value="UniProtKB-KW"/>
</dbReference>
<dbReference type="NCBIfam" id="TIGR00409">
    <property type="entry name" value="proS_fam_II"/>
    <property type="match status" value="1"/>
</dbReference>
<dbReference type="PANTHER" id="PTHR42753:SF2">
    <property type="entry name" value="PROLINE--TRNA LIGASE"/>
    <property type="match status" value="1"/>
</dbReference>
<dbReference type="InterPro" id="IPR006195">
    <property type="entry name" value="aa-tRNA-synth_II"/>
</dbReference>
<keyword evidence="8" id="KW-0067">ATP-binding</keyword>
<keyword evidence="5" id="KW-0963">Cytoplasm</keyword>
<accession>A0A2M6YS91</accession>